<dbReference type="Proteomes" id="UP000019109">
    <property type="component" value="Unassembled WGS sequence"/>
</dbReference>
<evidence type="ECO:0008006" key="3">
    <source>
        <dbReference type="Google" id="ProtNLM"/>
    </source>
</evidence>
<dbReference type="STRING" id="1294263.JCM21531_2393"/>
<accession>W4V853</accession>
<gene>
    <name evidence="1" type="ORF">JCM21531_2393</name>
</gene>
<name>W4V853_9FIRM</name>
<dbReference type="OrthoDB" id="2087128at2"/>
<comment type="caution">
    <text evidence="1">The sequence shown here is derived from an EMBL/GenBank/DDBJ whole genome shotgun (WGS) entry which is preliminary data.</text>
</comment>
<dbReference type="AlphaFoldDB" id="W4V853"/>
<sequence length="149" mass="16619">MLNHFNPNNCQAFCGNLNRQMTPNQPSPGNVPVSPSITALPPLPTGYPTGPMYTQMPSPASMTTPQVPTPPTMEPEPETIQNINYTQGYLKRHIGARVKVEFLIGTNMLLDREGTLVDVGTSYIIIREVDTDDLLLADLYSIKFVRFYY</sequence>
<proteinExistence type="predicted"/>
<protein>
    <recommendedName>
        <fullName evidence="3">Alginate lyase</fullName>
    </recommendedName>
</protein>
<evidence type="ECO:0000313" key="2">
    <source>
        <dbReference type="Proteomes" id="UP000019109"/>
    </source>
</evidence>
<dbReference type="RefSeq" id="WP_038289058.1">
    <property type="nucleotide sequence ID" value="NZ_BAVR01000027.1"/>
</dbReference>
<organism evidence="1 2">
    <name type="scientific">Acetivibrio straminisolvens JCM 21531</name>
    <dbReference type="NCBI Taxonomy" id="1294263"/>
    <lineage>
        <taxon>Bacteria</taxon>
        <taxon>Bacillati</taxon>
        <taxon>Bacillota</taxon>
        <taxon>Clostridia</taxon>
        <taxon>Eubacteriales</taxon>
        <taxon>Oscillospiraceae</taxon>
        <taxon>Acetivibrio</taxon>
    </lineage>
</organism>
<evidence type="ECO:0000313" key="1">
    <source>
        <dbReference type="EMBL" id="GAE88909.1"/>
    </source>
</evidence>
<dbReference type="EMBL" id="BAVR01000027">
    <property type="protein sequence ID" value="GAE88909.1"/>
    <property type="molecule type" value="Genomic_DNA"/>
</dbReference>
<reference evidence="1" key="1">
    <citation type="journal article" date="2014" name="Genome Announc.">
        <title>Draft Genome Sequence of Clostridium straminisolvens Strain JCM 21531T, Isolated from a Cellulose-Degrading Bacterial Community.</title>
        <authorList>
            <person name="Yuki M."/>
            <person name="Oshima K."/>
            <person name="Suda W."/>
            <person name="Sakamoto M."/>
            <person name="Kitamura K."/>
            <person name="Iida T."/>
            <person name="Hattori M."/>
            <person name="Ohkuma M."/>
        </authorList>
    </citation>
    <scope>NUCLEOTIDE SEQUENCE [LARGE SCALE GENOMIC DNA]</scope>
    <source>
        <strain evidence="1">JCM 21531</strain>
    </source>
</reference>
<keyword evidence="2" id="KW-1185">Reference proteome</keyword>